<dbReference type="InterPro" id="IPR012340">
    <property type="entry name" value="NA-bd_OB-fold"/>
</dbReference>
<dbReference type="OrthoDB" id="9782252at2"/>
<dbReference type="InterPro" id="IPR003489">
    <property type="entry name" value="RHF/RaiA"/>
</dbReference>
<dbReference type="Proteomes" id="UP000025047">
    <property type="component" value="Unassembled WGS sequence"/>
</dbReference>
<reference evidence="2 3" key="1">
    <citation type="submission" date="2013-03" db="EMBL/GenBank/DDBJ databases">
        <authorList>
            <person name="Fiebig A."/>
            <person name="Goeker M."/>
            <person name="Klenk H.-P.P."/>
        </authorList>
    </citation>
    <scope>NUCLEOTIDE SEQUENCE [LARGE SCALE GENOMIC DNA]</scope>
    <source>
        <strain evidence="2 3">DSM 17492</strain>
    </source>
</reference>
<dbReference type="Gene3D" id="3.30.160.100">
    <property type="entry name" value="Ribosome hibernation promotion factor-like"/>
    <property type="match status" value="1"/>
</dbReference>
<dbReference type="SUPFAM" id="SSF69754">
    <property type="entry name" value="Ribosome binding protein Y (YfiA homologue)"/>
    <property type="match status" value="1"/>
</dbReference>
<dbReference type="STRING" id="1122180.Lokhon_01029"/>
<proteinExistence type="predicted"/>
<evidence type="ECO:0000313" key="2">
    <source>
        <dbReference type="EMBL" id="EYD72236.1"/>
    </source>
</evidence>
<dbReference type="GO" id="GO:0003676">
    <property type="term" value="F:nucleic acid binding"/>
    <property type="evidence" value="ECO:0007669"/>
    <property type="project" value="InterPro"/>
</dbReference>
<sequence length="194" mass="21487">MDTPLEIAFHNMDSSDGLEARIRERAAKLERFHGHITSCHVVVEVPNRSQAGAQGYHVRVEARVPGKELVVSHDPGKGDKHDPYLAVRDAFYAMERQLEHAAQKVQGDVKTHDGPPQGRVRQLFTEYGFIETLDGRDIWFHKASVAEDAFDKLEEGAPVELSIVDDGANGMGPQASSVRPIRQMQMNGDVPSHA</sequence>
<dbReference type="Gene3D" id="2.40.50.140">
    <property type="entry name" value="Nucleic acid-binding proteins"/>
    <property type="match status" value="1"/>
</dbReference>
<dbReference type="PATRIC" id="fig|1122180.6.peg.1021"/>
<dbReference type="HOGENOM" id="CLU_127074_0_0_5"/>
<dbReference type="InterPro" id="IPR036567">
    <property type="entry name" value="RHF-like"/>
</dbReference>
<protein>
    <submittedName>
        <fullName evidence="2">Ribosomal subunit interface protein, putative</fullName>
    </submittedName>
</protein>
<dbReference type="Pfam" id="PF02482">
    <property type="entry name" value="Ribosomal_S30AE"/>
    <property type="match status" value="1"/>
</dbReference>
<keyword evidence="3" id="KW-1185">Reference proteome</keyword>
<feature type="domain" description="CSD" evidence="1">
    <location>
        <begin position="115"/>
        <end position="180"/>
    </location>
</feature>
<dbReference type="eggNOG" id="COG1544">
    <property type="taxonomic scope" value="Bacteria"/>
</dbReference>
<organism evidence="2 3">
    <name type="scientific">Limimaricola hongkongensis DSM 17492</name>
    <dbReference type="NCBI Taxonomy" id="1122180"/>
    <lineage>
        <taxon>Bacteria</taxon>
        <taxon>Pseudomonadati</taxon>
        <taxon>Pseudomonadota</taxon>
        <taxon>Alphaproteobacteria</taxon>
        <taxon>Rhodobacterales</taxon>
        <taxon>Paracoccaceae</taxon>
        <taxon>Limimaricola</taxon>
    </lineage>
</organism>
<dbReference type="EMBL" id="APGJ01000004">
    <property type="protein sequence ID" value="EYD72236.1"/>
    <property type="molecule type" value="Genomic_DNA"/>
</dbReference>
<dbReference type="InterPro" id="IPR002059">
    <property type="entry name" value="CSP_DNA-bd"/>
</dbReference>
<dbReference type="PROSITE" id="PS51857">
    <property type="entry name" value="CSD_2"/>
    <property type="match status" value="1"/>
</dbReference>
<dbReference type="SUPFAM" id="SSF50249">
    <property type="entry name" value="Nucleic acid-binding proteins"/>
    <property type="match status" value="1"/>
</dbReference>
<dbReference type="AlphaFoldDB" id="A0A017HCY0"/>
<accession>A0A017HCY0</accession>
<dbReference type="RefSeq" id="WP_017928176.1">
    <property type="nucleotide sequence ID" value="NZ_KB822997.1"/>
</dbReference>
<gene>
    <name evidence="2" type="ORF">Lokhon_01029</name>
</gene>
<evidence type="ECO:0000259" key="1">
    <source>
        <dbReference type="PROSITE" id="PS51857"/>
    </source>
</evidence>
<name>A0A017HCY0_9RHOB</name>
<evidence type="ECO:0000313" key="3">
    <source>
        <dbReference type="Proteomes" id="UP000025047"/>
    </source>
</evidence>
<dbReference type="CDD" id="cd00552">
    <property type="entry name" value="RaiA"/>
    <property type="match status" value="1"/>
</dbReference>
<dbReference type="Pfam" id="PF00313">
    <property type="entry name" value="CSD"/>
    <property type="match status" value="1"/>
</dbReference>
<comment type="caution">
    <text evidence="2">The sequence shown here is derived from an EMBL/GenBank/DDBJ whole genome shotgun (WGS) entry which is preliminary data.</text>
</comment>